<reference evidence="9 10" key="1">
    <citation type="submission" date="2020-03" db="EMBL/GenBank/DDBJ databases">
        <title>Is there a link between lipid content and antibiotic production in Streptomyces?</title>
        <authorList>
            <person name="David M."/>
            <person name="Lejeune C."/>
            <person name="Abreu S."/>
            <person name="Thibessard A."/>
            <person name="Leblond P."/>
            <person name="Chaminade P."/>
            <person name="Virolle M.-J."/>
        </authorList>
    </citation>
    <scope>NUCLEOTIDE SEQUENCE [LARGE SCALE GENOMIC DNA]</scope>
    <source>
        <strain evidence="9 10">DSM 41481</strain>
    </source>
</reference>
<evidence type="ECO:0000256" key="3">
    <source>
        <dbReference type="ARBA" id="ARBA00023027"/>
    </source>
</evidence>
<dbReference type="GO" id="GO:0004029">
    <property type="term" value="F:aldehyde dehydrogenase (NAD+) activity"/>
    <property type="evidence" value="ECO:0007669"/>
    <property type="project" value="TreeGrafter"/>
</dbReference>
<protein>
    <recommendedName>
        <fullName evidence="4">Aldehyde dehydrogenase</fullName>
    </recommendedName>
</protein>
<comment type="similarity">
    <text evidence="1 4 7">Belongs to the aldehyde dehydrogenase family.</text>
</comment>
<name>A0AAE7CID5_STRAT</name>
<evidence type="ECO:0000313" key="10">
    <source>
        <dbReference type="Proteomes" id="UP000502504"/>
    </source>
</evidence>
<keyword evidence="3" id="KW-0520">NAD</keyword>
<dbReference type="InterPro" id="IPR016162">
    <property type="entry name" value="Ald_DH_N"/>
</dbReference>
<proteinExistence type="inferred from homology"/>
<dbReference type="PANTHER" id="PTHR43570">
    <property type="entry name" value="ALDEHYDE DEHYDROGENASE"/>
    <property type="match status" value="1"/>
</dbReference>
<evidence type="ECO:0000256" key="6">
    <source>
        <dbReference type="PROSITE-ProRule" id="PRU10007"/>
    </source>
</evidence>
<evidence type="ECO:0000256" key="2">
    <source>
        <dbReference type="ARBA" id="ARBA00023002"/>
    </source>
</evidence>
<evidence type="ECO:0000256" key="4">
    <source>
        <dbReference type="PIRNR" id="PIRNR036492"/>
    </source>
</evidence>
<dbReference type="InterPro" id="IPR016160">
    <property type="entry name" value="Ald_DH_CS_CYS"/>
</dbReference>
<evidence type="ECO:0000256" key="7">
    <source>
        <dbReference type="RuleBase" id="RU003345"/>
    </source>
</evidence>
<dbReference type="EMBL" id="CP050692">
    <property type="protein sequence ID" value="QIT42290.1"/>
    <property type="molecule type" value="Genomic_DNA"/>
</dbReference>
<keyword evidence="2 4" id="KW-0560">Oxidoreductase</keyword>
<evidence type="ECO:0000259" key="8">
    <source>
        <dbReference type="Pfam" id="PF00171"/>
    </source>
</evidence>
<dbReference type="PIRSF" id="PIRSF036492">
    <property type="entry name" value="ALDH"/>
    <property type="match status" value="1"/>
</dbReference>
<dbReference type="SUPFAM" id="SSF53720">
    <property type="entry name" value="ALDH-like"/>
    <property type="match status" value="1"/>
</dbReference>
<dbReference type="GO" id="GO:0006081">
    <property type="term" value="P:aldehyde metabolic process"/>
    <property type="evidence" value="ECO:0007669"/>
    <property type="project" value="InterPro"/>
</dbReference>
<dbReference type="InterPro" id="IPR029510">
    <property type="entry name" value="Ald_DH_CS_GLU"/>
</dbReference>
<dbReference type="PROSITE" id="PS00070">
    <property type="entry name" value="ALDEHYDE_DEHYDR_CYS"/>
    <property type="match status" value="1"/>
</dbReference>
<dbReference type="FunFam" id="3.40.309.10:FF:000003">
    <property type="entry name" value="Aldehyde dehydrogenase"/>
    <property type="match status" value="1"/>
</dbReference>
<feature type="active site" evidence="5">
    <location>
        <position position="254"/>
    </location>
</feature>
<sequence length="478" mass="51936">MTGTAPAPVARQDQGIPETVLRLRAVFDSGLTRPAAWRRRQLHALRSMLRRHTSDIEEALYDDLRKGRTESHLTEIGGVLTEIEHALRHLDRWMKPRRVGVPLNIKPATARIHPEPLGVCLIIAPWNYPLTLTLNPLVGALAAGNTAVVKPSELAPATSALLADLLPRHLEAVAVVEGAVEETTELLAQRFDHIFYTGNGTVGRIVAAAAAKNLTPITLELGGKSPVFIDETADMAVTARRLAWGKFTNAGQTCVAPDYVLVTEAARDSLLAELPRAVQQMFGTDPRTSADYGRIVNDRHFQRLSGLTAEGDLVTGGVSDAGERYIAPTVLAEVPPSAPVMTEEIFGPILPILTVRDVDEAVDFINARDKPLSLYAFTRDKAARQALLERTSSGGLVFNAPMIHLGVPDLPFGGVGESGMGAYHGRTSFDTFSHRKPVLSKPTRPDTLRLIYAPHTSRSFAFIAKAVSRTHPLLGRKR</sequence>
<evidence type="ECO:0000256" key="5">
    <source>
        <dbReference type="PIRSR" id="PIRSR036492-1"/>
    </source>
</evidence>
<dbReference type="Pfam" id="PF00171">
    <property type="entry name" value="Aldedh"/>
    <property type="match status" value="1"/>
</dbReference>
<dbReference type="InterPro" id="IPR016163">
    <property type="entry name" value="Ald_DH_C"/>
</dbReference>
<dbReference type="Gene3D" id="3.40.309.10">
    <property type="entry name" value="Aldehyde Dehydrogenase, Chain A, domain 2"/>
    <property type="match status" value="1"/>
</dbReference>
<dbReference type="InterPro" id="IPR012394">
    <property type="entry name" value="Aldehyde_DH_NAD(P)"/>
</dbReference>
<accession>A0AAE7CID5</accession>
<dbReference type="PROSITE" id="PS00687">
    <property type="entry name" value="ALDEHYDE_DEHYDR_GLU"/>
    <property type="match status" value="1"/>
</dbReference>
<gene>
    <name evidence="9" type="ORF">HCX60_01075</name>
</gene>
<dbReference type="InterPro" id="IPR015590">
    <property type="entry name" value="Aldehyde_DH_dom"/>
</dbReference>
<feature type="domain" description="Aldehyde dehydrogenase" evidence="8">
    <location>
        <begin position="33"/>
        <end position="436"/>
    </location>
</feature>
<dbReference type="Proteomes" id="UP000502504">
    <property type="component" value="Chromosome"/>
</dbReference>
<dbReference type="FunFam" id="3.40.605.10:FF:000004">
    <property type="entry name" value="Aldehyde dehydrogenase"/>
    <property type="match status" value="1"/>
</dbReference>
<evidence type="ECO:0000313" key="9">
    <source>
        <dbReference type="EMBL" id="QIT42290.1"/>
    </source>
</evidence>
<dbReference type="Gene3D" id="3.40.605.10">
    <property type="entry name" value="Aldehyde Dehydrogenase, Chain A, domain 1"/>
    <property type="match status" value="1"/>
</dbReference>
<organism evidence="9 10">
    <name type="scientific">Streptomyces antibioticus</name>
    <dbReference type="NCBI Taxonomy" id="1890"/>
    <lineage>
        <taxon>Bacteria</taxon>
        <taxon>Bacillati</taxon>
        <taxon>Actinomycetota</taxon>
        <taxon>Actinomycetes</taxon>
        <taxon>Kitasatosporales</taxon>
        <taxon>Streptomycetaceae</taxon>
        <taxon>Streptomyces</taxon>
    </lineage>
</organism>
<dbReference type="RefSeq" id="WP_078631677.1">
    <property type="nucleotide sequence ID" value="NZ_CM007717.1"/>
</dbReference>
<dbReference type="CDD" id="cd07087">
    <property type="entry name" value="ALDH_F3-13-14_CALDH-like"/>
    <property type="match status" value="1"/>
</dbReference>
<dbReference type="PANTHER" id="PTHR43570:SF16">
    <property type="entry name" value="ALDEHYDE DEHYDROGENASE TYPE III, ISOFORM Q"/>
    <property type="match status" value="1"/>
</dbReference>
<evidence type="ECO:0000256" key="1">
    <source>
        <dbReference type="ARBA" id="ARBA00009986"/>
    </source>
</evidence>
<dbReference type="AlphaFoldDB" id="A0AAE7CID5"/>
<dbReference type="GO" id="GO:0005737">
    <property type="term" value="C:cytoplasm"/>
    <property type="evidence" value="ECO:0007669"/>
    <property type="project" value="TreeGrafter"/>
</dbReference>
<feature type="active site" evidence="5 6">
    <location>
        <position position="220"/>
    </location>
</feature>
<dbReference type="InterPro" id="IPR016161">
    <property type="entry name" value="Ald_DH/histidinol_DH"/>
</dbReference>